<dbReference type="InterPro" id="IPR017896">
    <property type="entry name" value="4Fe4S_Fe-S-bd"/>
</dbReference>
<dbReference type="PANTHER" id="PTHR40447">
    <property type="entry name" value="ANAEROBIC SULFITE REDUCTASE SUBUNIT A"/>
    <property type="match status" value="1"/>
</dbReference>
<name>A0A133UI02_9EURY</name>
<reference evidence="2 3" key="1">
    <citation type="journal article" date="2016" name="Sci. Rep.">
        <title>Metabolic traits of an uncultured archaeal lineage -MSBL1- from brine pools of the Red Sea.</title>
        <authorList>
            <person name="Mwirichia R."/>
            <person name="Alam I."/>
            <person name="Rashid M."/>
            <person name="Vinu M."/>
            <person name="Ba-Alawi W."/>
            <person name="Anthony Kamau A."/>
            <person name="Kamanda Ngugi D."/>
            <person name="Goker M."/>
            <person name="Klenk H.P."/>
            <person name="Bajic V."/>
            <person name="Stingl U."/>
        </authorList>
    </citation>
    <scope>NUCLEOTIDE SEQUENCE [LARGE SCALE GENOMIC DNA]</scope>
    <source>
        <strain evidence="2">SCGC-AAA259E22</strain>
    </source>
</reference>
<keyword evidence="3" id="KW-1185">Reference proteome</keyword>
<dbReference type="GO" id="GO:0016491">
    <property type="term" value="F:oxidoreductase activity"/>
    <property type="evidence" value="ECO:0007669"/>
    <property type="project" value="UniProtKB-ARBA"/>
</dbReference>
<dbReference type="Pfam" id="PF17179">
    <property type="entry name" value="Fer4_22"/>
    <property type="match status" value="1"/>
</dbReference>
<dbReference type="EMBL" id="LHXP01000006">
    <property type="protein sequence ID" value="KXA93815.1"/>
    <property type="molecule type" value="Genomic_DNA"/>
</dbReference>
<evidence type="ECO:0000313" key="3">
    <source>
        <dbReference type="Proteomes" id="UP000070657"/>
    </source>
</evidence>
<feature type="domain" description="4Fe-4S ferredoxin-type" evidence="1">
    <location>
        <begin position="226"/>
        <end position="258"/>
    </location>
</feature>
<evidence type="ECO:0000259" key="1">
    <source>
        <dbReference type="PROSITE" id="PS51379"/>
    </source>
</evidence>
<organism evidence="2 3">
    <name type="scientific">candidate division MSBL1 archaeon SCGC-AAA259E22</name>
    <dbReference type="NCBI Taxonomy" id="1698265"/>
    <lineage>
        <taxon>Archaea</taxon>
        <taxon>Methanobacteriati</taxon>
        <taxon>Methanobacteriota</taxon>
        <taxon>candidate division MSBL1</taxon>
    </lineage>
</organism>
<dbReference type="PROSITE" id="PS51379">
    <property type="entry name" value="4FE4S_FER_2"/>
    <property type="match status" value="2"/>
</dbReference>
<proteinExistence type="predicted"/>
<dbReference type="Proteomes" id="UP000070657">
    <property type="component" value="Unassembled WGS sequence"/>
</dbReference>
<gene>
    <name evidence="2" type="ORF">AKJ66_00900</name>
</gene>
<accession>A0A133UI02</accession>
<dbReference type="AlphaFoldDB" id="A0A133UI02"/>
<dbReference type="PANTHER" id="PTHR40447:SF1">
    <property type="entry name" value="ANAEROBIC SULFITE REDUCTASE SUBUNIT A"/>
    <property type="match status" value="1"/>
</dbReference>
<comment type="caution">
    <text evidence="2">The sequence shown here is derived from an EMBL/GenBank/DDBJ whole genome shotgun (WGS) entry which is preliminary data.</text>
</comment>
<sequence length="345" mass="40019">MSVRYKITSRDSLFSFLKSLMGDYQVYGPTENEGPVETSNEYKFDRIYSLDQIALRHPPTMIPPKKYFFPEKEEMLESDGSDFREPELGDRFVIFGVHACDINSFLILDKMFSKGPYSDYYYQRRRENSIVIGIDCEPTEYCFCKSMGEERVESGFDLFLTEITGEDTYIVKIGSKIGEKLSDFEGFETVGRDFAVEVIEESLKWKEEISVETRNLSESTLQSFENEEIWEELGERCLGCGNCTMVCPCCNCFDVKDITNIRNHNVSRLRTWTACTLFEFAEVSGGNFRESIKSRYRNWFFDKFRIFPREIEEFGCVGCGRCIKACPVDIDPRLIIQKVVGEKVE</sequence>
<dbReference type="InterPro" id="IPR017900">
    <property type="entry name" value="4Fe4S_Fe_S_CS"/>
</dbReference>
<evidence type="ECO:0000313" key="2">
    <source>
        <dbReference type="EMBL" id="KXA93815.1"/>
    </source>
</evidence>
<dbReference type="PROSITE" id="PS00198">
    <property type="entry name" value="4FE4S_FER_1"/>
    <property type="match status" value="2"/>
</dbReference>
<dbReference type="SUPFAM" id="SSF46548">
    <property type="entry name" value="alpha-helical ferredoxin"/>
    <property type="match status" value="1"/>
</dbReference>
<protein>
    <recommendedName>
        <fullName evidence="1">4Fe-4S ferredoxin-type domain-containing protein</fullName>
    </recommendedName>
</protein>
<feature type="domain" description="4Fe-4S ferredoxin-type" evidence="1">
    <location>
        <begin position="307"/>
        <end position="330"/>
    </location>
</feature>